<keyword evidence="11" id="KW-1185">Reference proteome</keyword>
<gene>
    <name evidence="10" type="ORF">NO357_20540</name>
</gene>
<evidence type="ECO:0000256" key="3">
    <source>
        <dbReference type="ARBA" id="ARBA00022737"/>
    </source>
</evidence>
<evidence type="ECO:0000259" key="9">
    <source>
        <dbReference type="PROSITE" id="PS51007"/>
    </source>
</evidence>
<dbReference type="PROSITE" id="PS50088">
    <property type="entry name" value="ANK_REPEAT"/>
    <property type="match status" value="3"/>
</dbReference>
<dbReference type="PANTHER" id="PTHR24171:SF10">
    <property type="entry name" value="ANKYRIN REPEAT DOMAIN-CONTAINING PROTEIN 29-LIKE"/>
    <property type="match status" value="1"/>
</dbReference>
<dbReference type="PROSITE" id="PS51007">
    <property type="entry name" value="CYTC"/>
    <property type="match status" value="1"/>
</dbReference>
<keyword evidence="3" id="KW-0677">Repeat</keyword>
<dbReference type="SMART" id="SM00248">
    <property type="entry name" value="ANK"/>
    <property type="match status" value="4"/>
</dbReference>
<dbReference type="SUPFAM" id="SSF48403">
    <property type="entry name" value="Ankyrin repeat"/>
    <property type="match status" value="1"/>
</dbReference>
<keyword evidence="4 7" id="KW-0408">Iron</keyword>
<dbReference type="InterPro" id="IPR009056">
    <property type="entry name" value="Cyt_c-like_dom"/>
</dbReference>
<dbReference type="GO" id="GO:0046872">
    <property type="term" value="F:metal ion binding"/>
    <property type="evidence" value="ECO:0007669"/>
    <property type="project" value="UniProtKB-KW"/>
</dbReference>
<feature type="repeat" description="ANK" evidence="6">
    <location>
        <begin position="102"/>
        <end position="134"/>
    </location>
</feature>
<feature type="repeat" description="ANK" evidence="6">
    <location>
        <begin position="37"/>
        <end position="64"/>
    </location>
</feature>
<keyword evidence="8" id="KW-0472">Membrane</keyword>
<dbReference type="SUPFAM" id="SSF46626">
    <property type="entry name" value="Cytochrome c"/>
    <property type="match status" value="1"/>
</dbReference>
<keyword evidence="1 7" id="KW-0349">Heme</keyword>
<reference evidence="10" key="2">
    <citation type="submission" date="2023-02" db="EMBL/GenBank/DDBJ databases">
        <title>'Rhodoalgimonas zhirmunskyi' gen. nov., isolated from a red alga.</title>
        <authorList>
            <person name="Nedashkovskaya O.I."/>
            <person name="Otstavnykh N.Y."/>
            <person name="Bystritskaya E.P."/>
            <person name="Balabanova L.A."/>
            <person name="Isaeva M.P."/>
        </authorList>
    </citation>
    <scope>NUCLEOTIDE SEQUENCE</scope>
    <source>
        <strain evidence="10">KCTC 52189</strain>
    </source>
</reference>
<name>A0AAE4B873_9RHOB</name>
<evidence type="ECO:0000256" key="6">
    <source>
        <dbReference type="PROSITE-ProRule" id="PRU00023"/>
    </source>
</evidence>
<feature type="domain" description="Cytochrome c" evidence="9">
    <location>
        <begin position="175"/>
        <end position="278"/>
    </location>
</feature>
<evidence type="ECO:0000256" key="1">
    <source>
        <dbReference type="ARBA" id="ARBA00022617"/>
    </source>
</evidence>
<sequence length="286" mass="30344">MDVKNRFMNFCVTGTIWAGFAALVYLVNAPIGHAGELHRAAKSGDLKKLSTLIEAGAEIDETDGENETALHKAAKGNHAEAVALLLEAGADPYISGQSAFGSTGTPLHAAAKMGRIQALQVLLEAGIDPNLNDPGAGPPLHYAVLYRRRAAVDLLESYGAGPVSAASVANRLALADPEEGKEVANTCRLCHLFQRGDDGRPRAGPTLWNILGRPKGSVVDYAYSDAMRAAGGVWTYDDLNSYVVNPKGFVPGTKMQTVQGISSPERRAALIRFLRELSDAPKALPE</sequence>
<organism evidence="10 11">
    <name type="scientific">Marimonas arenosa</name>
    <dbReference type="NCBI Taxonomy" id="1795305"/>
    <lineage>
        <taxon>Bacteria</taxon>
        <taxon>Pseudomonadati</taxon>
        <taxon>Pseudomonadota</taxon>
        <taxon>Alphaproteobacteria</taxon>
        <taxon>Rhodobacterales</taxon>
        <taxon>Paracoccaceae</taxon>
        <taxon>Marimonas</taxon>
    </lineage>
</organism>
<accession>A0AAE4B873</accession>
<evidence type="ECO:0000256" key="2">
    <source>
        <dbReference type="ARBA" id="ARBA00022723"/>
    </source>
</evidence>
<dbReference type="Pfam" id="PF12796">
    <property type="entry name" value="Ank_2"/>
    <property type="match status" value="1"/>
</dbReference>
<keyword evidence="8" id="KW-1133">Transmembrane helix</keyword>
<keyword evidence="5 6" id="KW-0040">ANK repeat</keyword>
<dbReference type="GO" id="GO:0020037">
    <property type="term" value="F:heme binding"/>
    <property type="evidence" value="ECO:0007669"/>
    <property type="project" value="InterPro"/>
</dbReference>
<dbReference type="Proteomes" id="UP001226762">
    <property type="component" value="Unassembled WGS sequence"/>
</dbReference>
<dbReference type="Gene3D" id="1.25.40.20">
    <property type="entry name" value="Ankyrin repeat-containing domain"/>
    <property type="match status" value="2"/>
</dbReference>
<dbReference type="RefSeq" id="WP_306737610.1">
    <property type="nucleotide sequence ID" value="NZ_JANHAX010000008.1"/>
</dbReference>
<reference evidence="10" key="1">
    <citation type="submission" date="2022-07" db="EMBL/GenBank/DDBJ databases">
        <authorList>
            <person name="Otstavnykh N."/>
            <person name="Isaeva M."/>
            <person name="Bystritskaya E."/>
        </authorList>
    </citation>
    <scope>NUCLEOTIDE SEQUENCE</scope>
    <source>
        <strain evidence="10">KCTC 52189</strain>
    </source>
</reference>
<dbReference type="PROSITE" id="PS50297">
    <property type="entry name" value="ANK_REP_REGION"/>
    <property type="match status" value="3"/>
</dbReference>
<dbReference type="EMBL" id="JANHAX010000008">
    <property type="protein sequence ID" value="MDQ2092301.1"/>
    <property type="molecule type" value="Genomic_DNA"/>
</dbReference>
<evidence type="ECO:0000256" key="8">
    <source>
        <dbReference type="SAM" id="Phobius"/>
    </source>
</evidence>
<evidence type="ECO:0000256" key="7">
    <source>
        <dbReference type="PROSITE-ProRule" id="PRU00433"/>
    </source>
</evidence>
<dbReference type="AlphaFoldDB" id="A0AAE4B873"/>
<evidence type="ECO:0000256" key="5">
    <source>
        <dbReference type="ARBA" id="ARBA00023043"/>
    </source>
</evidence>
<protein>
    <submittedName>
        <fullName evidence="10">Ankyrin repeat domain-containing protein</fullName>
    </submittedName>
</protein>
<dbReference type="GO" id="GO:0009055">
    <property type="term" value="F:electron transfer activity"/>
    <property type="evidence" value="ECO:0007669"/>
    <property type="project" value="InterPro"/>
</dbReference>
<feature type="transmembrane region" description="Helical" evidence="8">
    <location>
        <begin position="7"/>
        <end position="27"/>
    </location>
</feature>
<dbReference type="PANTHER" id="PTHR24171">
    <property type="entry name" value="ANKYRIN REPEAT DOMAIN-CONTAINING PROTEIN 39-RELATED"/>
    <property type="match status" value="1"/>
</dbReference>
<evidence type="ECO:0000313" key="11">
    <source>
        <dbReference type="Proteomes" id="UP001226762"/>
    </source>
</evidence>
<evidence type="ECO:0000256" key="4">
    <source>
        <dbReference type="ARBA" id="ARBA00023004"/>
    </source>
</evidence>
<feature type="repeat" description="ANK" evidence="6">
    <location>
        <begin position="65"/>
        <end position="97"/>
    </location>
</feature>
<dbReference type="InterPro" id="IPR002110">
    <property type="entry name" value="Ankyrin_rpt"/>
</dbReference>
<dbReference type="InterPro" id="IPR036770">
    <property type="entry name" value="Ankyrin_rpt-contain_sf"/>
</dbReference>
<evidence type="ECO:0000313" key="10">
    <source>
        <dbReference type="EMBL" id="MDQ2092301.1"/>
    </source>
</evidence>
<keyword evidence="2 7" id="KW-0479">Metal-binding</keyword>
<dbReference type="Gene3D" id="1.10.760.10">
    <property type="entry name" value="Cytochrome c-like domain"/>
    <property type="match status" value="1"/>
</dbReference>
<keyword evidence="8" id="KW-0812">Transmembrane</keyword>
<comment type="caution">
    <text evidence="10">The sequence shown here is derived from an EMBL/GenBank/DDBJ whole genome shotgun (WGS) entry which is preliminary data.</text>
</comment>
<dbReference type="InterPro" id="IPR036909">
    <property type="entry name" value="Cyt_c-like_dom_sf"/>
</dbReference>
<proteinExistence type="predicted"/>